<reference evidence="2 3" key="1">
    <citation type="submission" date="2017-05" db="EMBL/GenBank/DDBJ databases">
        <title>Lactobacillus nurukis nov., sp. nov., isolated from nuruk.</title>
        <authorList>
            <person name="Kim S.-J."/>
        </authorList>
    </citation>
    <scope>NUCLEOTIDE SEQUENCE [LARGE SCALE GENOMIC DNA]</scope>
    <source>
        <strain evidence="2 3">SYF10-1a</strain>
    </source>
</reference>
<proteinExistence type="predicted"/>
<organism evidence="2 3">
    <name type="scientific">Companilactobacillus nuruki</name>
    <dbReference type="NCBI Taxonomy" id="1993540"/>
    <lineage>
        <taxon>Bacteria</taxon>
        <taxon>Bacillati</taxon>
        <taxon>Bacillota</taxon>
        <taxon>Bacilli</taxon>
        <taxon>Lactobacillales</taxon>
        <taxon>Lactobacillaceae</taxon>
        <taxon>Companilactobacillus</taxon>
    </lineage>
</organism>
<sequence length="164" mass="18858">MKKFLRVVLISFFALVSFAGLNTITAKADIQMPTYLHTLYQSNLYSRNDNGEYTLISNRGLSDNTDWLTDSFDPTNNYWRVGANEWVENYKVAQVFENYHRVITNDSNTKIYSMDSDYRFIETGSTLNAGSWMNDKEVAIPSAVGAYAPAVYYRVATNEWIRLN</sequence>
<dbReference type="AlphaFoldDB" id="A0A2N7ATP7"/>
<keyword evidence="3" id="KW-1185">Reference proteome</keyword>
<feature type="signal peptide" evidence="1">
    <location>
        <begin position="1"/>
        <end position="19"/>
    </location>
</feature>
<evidence type="ECO:0000256" key="1">
    <source>
        <dbReference type="SAM" id="SignalP"/>
    </source>
</evidence>
<comment type="caution">
    <text evidence="2">The sequence shown here is derived from an EMBL/GenBank/DDBJ whole genome shotgun (WGS) entry which is preliminary data.</text>
</comment>
<accession>A0A2N7ATP7</accession>
<evidence type="ECO:0008006" key="4">
    <source>
        <dbReference type="Google" id="ProtNLM"/>
    </source>
</evidence>
<gene>
    <name evidence="2" type="ORF">CBP76_07455</name>
</gene>
<evidence type="ECO:0000313" key="2">
    <source>
        <dbReference type="EMBL" id="PMD69829.1"/>
    </source>
</evidence>
<evidence type="ECO:0000313" key="3">
    <source>
        <dbReference type="Proteomes" id="UP000235649"/>
    </source>
</evidence>
<dbReference type="Proteomes" id="UP000235649">
    <property type="component" value="Unassembled WGS sequence"/>
</dbReference>
<name>A0A2N7ATP7_9LACO</name>
<dbReference type="OrthoDB" id="2304486at2"/>
<protein>
    <recommendedName>
        <fullName evidence="4">Surface layer protein A domain-containing protein</fullName>
    </recommendedName>
</protein>
<keyword evidence="1" id="KW-0732">Signal</keyword>
<dbReference type="EMBL" id="NIPR01000023">
    <property type="protein sequence ID" value="PMD69829.1"/>
    <property type="molecule type" value="Genomic_DNA"/>
</dbReference>
<feature type="chain" id="PRO_5039027559" description="Surface layer protein A domain-containing protein" evidence="1">
    <location>
        <begin position="20"/>
        <end position="164"/>
    </location>
</feature>
<dbReference type="RefSeq" id="WP_102196277.1">
    <property type="nucleotide sequence ID" value="NZ_NIPR01000023.1"/>
</dbReference>